<name>A0A543IKR2_9ACTN</name>
<evidence type="ECO:0000259" key="1">
    <source>
        <dbReference type="Pfam" id="PF18739"/>
    </source>
</evidence>
<dbReference type="Pfam" id="PF18862">
    <property type="entry name" value="ApeA_NTD1"/>
    <property type="match status" value="1"/>
</dbReference>
<evidence type="ECO:0000313" key="4">
    <source>
        <dbReference type="Proteomes" id="UP000316706"/>
    </source>
</evidence>
<protein>
    <submittedName>
        <fullName evidence="3">Uncharacterized protein</fullName>
    </submittedName>
</protein>
<feature type="domain" description="Apea-like HEPN" evidence="1">
    <location>
        <begin position="316"/>
        <end position="450"/>
    </location>
</feature>
<feature type="domain" description="ApeA N-terminal" evidence="2">
    <location>
        <begin position="11"/>
        <end position="279"/>
    </location>
</feature>
<evidence type="ECO:0000313" key="3">
    <source>
        <dbReference type="EMBL" id="TQM71156.1"/>
    </source>
</evidence>
<dbReference type="Proteomes" id="UP000316706">
    <property type="component" value="Unassembled WGS sequence"/>
</dbReference>
<proteinExistence type="predicted"/>
<evidence type="ECO:0000259" key="2">
    <source>
        <dbReference type="Pfam" id="PF18862"/>
    </source>
</evidence>
<dbReference type="InterPro" id="IPR041223">
    <property type="entry name" value="ApeA_NTD"/>
</dbReference>
<accession>A0A543IKR2</accession>
<dbReference type="EMBL" id="VFPO01000001">
    <property type="protein sequence ID" value="TQM71156.1"/>
    <property type="molecule type" value="Genomic_DNA"/>
</dbReference>
<organism evidence="3 4">
    <name type="scientific">Actinomadura hallensis</name>
    <dbReference type="NCBI Taxonomy" id="337895"/>
    <lineage>
        <taxon>Bacteria</taxon>
        <taxon>Bacillati</taxon>
        <taxon>Actinomycetota</taxon>
        <taxon>Actinomycetes</taxon>
        <taxon>Streptosporangiales</taxon>
        <taxon>Thermomonosporaceae</taxon>
        <taxon>Actinomadura</taxon>
    </lineage>
</organism>
<dbReference type="AlphaFoldDB" id="A0A543IKR2"/>
<dbReference type="RefSeq" id="WP_141972505.1">
    <property type="nucleotide sequence ID" value="NZ_VFPO01000001.1"/>
</dbReference>
<reference evidence="3 4" key="1">
    <citation type="submission" date="2019-06" db="EMBL/GenBank/DDBJ databases">
        <title>Sequencing the genomes of 1000 actinobacteria strains.</title>
        <authorList>
            <person name="Klenk H.-P."/>
        </authorList>
    </citation>
    <scope>NUCLEOTIDE SEQUENCE [LARGE SCALE GENOMIC DNA]</scope>
    <source>
        <strain evidence="3 4">DSM 45043</strain>
    </source>
</reference>
<gene>
    <name evidence="3" type="ORF">FHX41_4908</name>
</gene>
<sequence>MTREIDAQTPISGVFWLQSERKVVPGLITLAPRWPKLELFGSLTDAYEVTSRGPNFVTRQPSRDGGEELTIHGNLEGGRTFSGWPRRVTLIRSNTRRRLVQMFGVGPEKQVFEGSYALLGGHIEDAHSIFTAARMRVQNIDEWTALPGLERTIGRNRASLSFSRPDIPSVALDSHFGRLTLQPRHSIAFSGATEAGIKLSTWLEFRFDGGYTVDALRSKFLLPLSTLLTILYGVECQPTDLEVFDEGNRTWLKVFAYEISSATCGKSEDPLLTYRDIGLEKLAAWFTIFDRLAPIPRILAGVIADKDRAVENRLMELAMAAEGLHRRLHPGSRRLSEDRVTESISILKNSSLAADVSDIISNALRTHLWDLSFPVRIKELTEEVAAAAPGVCGKSNRWKAAVVNARNGFAHSLPGELADSHQIFAYNSLAASLRWLLTARILQEVGLDDNLISSALTSHDKYQSFLSRAKGVLPKIYSE</sequence>
<keyword evidence="4" id="KW-1185">Reference proteome</keyword>
<comment type="caution">
    <text evidence="3">The sequence shown here is derived from an EMBL/GenBank/DDBJ whole genome shotgun (WGS) entry which is preliminary data.</text>
</comment>
<dbReference type="OrthoDB" id="4590488at2"/>
<dbReference type="InterPro" id="IPR041229">
    <property type="entry name" value="HEPN_Apea"/>
</dbReference>
<dbReference type="Pfam" id="PF18739">
    <property type="entry name" value="HEPN_Apea"/>
    <property type="match status" value="1"/>
</dbReference>